<feature type="transmembrane region" description="Helical" evidence="6">
    <location>
        <begin position="6"/>
        <end position="26"/>
    </location>
</feature>
<proteinExistence type="inferred from homology"/>
<comment type="similarity">
    <text evidence="2">Belongs to the autoinducer-2 exporter (AI-2E) (TC 2.A.86) family.</text>
</comment>
<dbReference type="RefSeq" id="WP_390360776.1">
    <property type="nucleotide sequence ID" value="NZ_JBHTKJ010000013.1"/>
</dbReference>
<comment type="subcellular location">
    <subcellularLocation>
        <location evidence="1">Membrane</location>
        <topology evidence="1">Multi-pass membrane protein</topology>
    </subcellularLocation>
</comment>
<evidence type="ECO:0000256" key="1">
    <source>
        <dbReference type="ARBA" id="ARBA00004141"/>
    </source>
</evidence>
<gene>
    <name evidence="7" type="primary">ytvI</name>
    <name evidence="7" type="ORF">ACFQ3N_06720</name>
</gene>
<keyword evidence="8" id="KW-1185">Reference proteome</keyword>
<feature type="transmembrane region" description="Helical" evidence="6">
    <location>
        <begin position="317"/>
        <end position="335"/>
    </location>
</feature>
<evidence type="ECO:0000256" key="3">
    <source>
        <dbReference type="ARBA" id="ARBA00022692"/>
    </source>
</evidence>
<feature type="transmembrane region" description="Helical" evidence="6">
    <location>
        <begin position="341"/>
        <end position="366"/>
    </location>
</feature>
<feature type="transmembrane region" description="Helical" evidence="6">
    <location>
        <begin position="62"/>
        <end position="84"/>
    </location>
</feature>
<dbReference type="Proteomes" id="UP001597040">
    <property type="component" value="Unassembled WGS sequence"/>
</dbReference>
<evidence type="ECO:0000256" key="6">
    <source>
        <dbReference type="SAM" id="Phobius"/>
    </source>
</evidence>
<feature type="transmembrane region" description="Helical" evidence="6">
    <location>
        <begin position="222"/>
        <end position="248"/>
    </location>
</feature>
<name>A0ABW3LIG0_9BACI</name>
<keyword evidence="5 6" id="KW-0472">Membrane</keyword>
<accession>A0ABW3LIG0</accession>
<dbReference type="InterPro" id="IPR002549">
    <property type="entry name" value="AI-2E-like"/>
</dbReference>
<dbReference type="Pfam" id="PF01594">
    <property type="entry name" value="AI-2E_transport"/>
    <property type="match status" value="1"/>
</dbReference>
<dbReference type="PANTHER" id="PTHR21716">
    <property type="entry name" value="TRANSMEMBRANE PROTEIN"/>
    <property type="match status" value="1"/>
</dbReference>
<feature type="transmembrane region" description="Helical" evidence="6">
    <location>
        <begin position="288"/>
        <end position="308"/>
    </location>
</feature>
<feature type="transmembrane region" description="Helical" evidence="6">
    <location>
        <begin position="33"/>
        <end position="50"/>
    </location>
</feature>
<evidence type="ECO:0000313" key="7">
    <source>
        <dbReference type="EMBL" id="MFD1038102.1"/>
    </source>
</evidence>
<reference evidence="8" key="1">
    <citation type="journal article" date="2019" name="Int. J. Syst. Evol. Microbiol.">
        <title>The Global Catalogue of Microorganisms (GCM) 10K type strain sequencing project: providing services to taxonomists for standard genome sequencing and annotation.</title>
        <authorList>
            <consortium name="The Broad Institute Genomics Platform"/>
            <consortium name="The Broad Institute Genome Sequencing Center for Infectious Disease"/>
            <person name="Wu L."/>
            <person name="Ma J."/>
        </authorList>
    </citation>
    <scope>NUCLEOTIDE SEQUENCE [LARGE SCALE GENOMIC DNA]</scope>
    <source>
        <strain evidence="8">CCUG 56754</strain>
    </source>
</reference>
<evidence type="ECO:0000256" key="2">
    <source>
        <dbReference type="ARBA" id="ARBA00009773"/>
    </source>
</evidence>
<keyword evidence="4 6" id="KW-1133">Transmembrane helix</keyword>
<dbReference type="InterPro" id="IPR014227">
    <property type="entry name" value="YtvI-like"/>
</dbReference>
<dbReference type="NCBIfam" id="TIGR02872">
    <property type="entry name" value="spore_ytvI"/>
    <property type="match status" value="1"/>
</dbReference>
<comment type="caution">
    <text evidence="7">The sequence shown here is derived from an EMBL/GenBank/DDBJ whole genome shotgun (WGS) entry which is preliminary data.</text>
</comment>
<protein>
    <submittedName>
        <fullName evidence="7">Sporulation integral membrane protein YtvI</fullName>
    </submittedName>
</protein>
<organism evidence="7 8">
    <name type="scientific">Virgibacillus byunsanensis</name>
    <dbReference type="NCBI Taxonomy" id="570945"/>
    <lineage>
        <taxon>Bacteria</taxon>
        <taxon>Bacillati</taxon>
        <taxon>Bacillota</taxon>
        <taxon>Bacilli</taxon>
        <taxon>Bacillales</taxon>
        <taxon>Bacillaceae</taxon>
        <taxon>Virgibacillus</taxon>
    </lineage>
</organism>
<feature type="transmembrane region" description="Helical" evidence="6">
    <location>
        <begin position="255"/>
        <end position="282"/>
    </location>
</feature>
<dbReference type="PANTHER" id="PTHR21716:SF68">
    <property type="entry name" value="TRANSPORT PROTEIN YTVI-RELATED"/>
    <property type="match status" value="1"/>
</dbReference>
<evidence type="ECO:0000256" key="4">
    <source>
        <dbReference type="ARBA" id="ARBA00022989"/>
    </source>
</evidence>
<evidence type="ECO:0000313" key="8">
    <source>
        <dbReference type="Proteomes" id="UP001597040"/>
    </source>
</evidence>
<dbReference type="EMBL" id="JBHTKJ010000013">
    <property type="protein sequence ID" value="MFD1038102.1"/>
    <property type="molecule type" value="Genomic_DNA"/>
</dbReference>
<keyword evidence="3 6" id="KW-0812">Transmembrane</keyword>
<feature type="transmembrane region" description="Helical" evidence="6">
    <location>
        <begin position="168"/>
        <end position="189"/>
    </location>
</feature>
<evidence type="ECO:0000256" key="5">
    <source>
        <dbReference type="ARBA" id="ARBA00023136"/>
    </source>
</evidence>
<sequence length="368" mass="41784">MSKQFLYQLIRFLFVIIVIVGTFFLLKYTLPYLYPLLFAIIFSMLLNPIVTFLEGQVKLPRALSTITVIISILVLSFGVILFIITELIQGTAYLAEKLPTHIHEFISFIKNMVHEKILPAYHEIISIFHTLSSHQQETINENIQNLLAQLGSIGAELLQSLLLAIPNFLSILPNSLTVFIFILLATFFLTKDWYQWRQWFIELFPISANRASKNVWEQLKKAILGFFKAQLILIIISTSIIAIGLLVLQIDHAITIALLAGVVDFLPLIGTGIIFIPWIVYLFVTADYFLTISICVLYMLVVITRQLLEPRIISSSIGINPLAALICLFISYQLWGVMGIIIAPILLVLLNVLYKTGVFHTIWLYIKG</sequence>